<keyword evidence="5 6" id="KW-0961">Cell wall biogenesis/degradation</keyword>
<keyword evidence="8" id="KW-1185">Reference proteome</keyword>
<evidence type="ECO:0000256" key="6">
    <source>
        <dbReference type="RuleBase" id="RU363114"/>
    </source>
</evidence>
<organism evidence="7 8">
    <name type="scientific">Vigna unguiculata</name>
    <name type="common">Cowpea</name>
    <dbReference type="NCBI Taxonomy" id="3917"/>
    <lineage>
        <taxon>Eukaryota</taxon>
        <taxon>Viridiplantae</taxon>
        <taxon>Streptophyta</taxon>
        <taxon>Embryophyta</taxon>
        <taxon>Tracheophyta</taxon>
        <taxon>Spermatophyta</taxon>
        <taxon>Magnoliopsida</taxon>
        <taxon>eudicotyledons</taxon>
        <taxon>Gunneridae</taxon>
        <taxon>Pentapetalae</taxon>
        <taxon>rosids</taxon>
        <taxon>fabids</taxon>
        <taxon>Fabales</taxon>
        <taxon>Fabaceae</taxon>
        <taxon>Papilionoideae</taxon>
        <taxon>50 kb inversion clade</taxon>
        <taxon>NPAAA clade</taxon>
        <taxon>indigoferoid/millettioid clade</taxon>
        <taxon>Phaseoleae</taxon>
        <taxon>Vigna</taxon>
    </lineage>
</organism>
<evidence type="ECO:0000256" key="4">
    <source>
        <dbReference type="ARBA" id="ARBA00022512"/>
    </source>
</evidence>
<gene>
    <name evidence="7" type="ORF">DEO72_LG6g1425</name>
</gene>
<comment type="subcellular location">
    <subcellularLocation>
        <location evidence="2 6">Secreted</location>
        <location evidence="2 6">Cell wall</location>
    </subcellularLocation>
</comment>
<dbReference type="EC" id="3.1.1.-" evidence="6"/>
<dbReference type="GO" id="GO:0052793">
    <property type="term" value="F:pectin acetylesterase activity"/>
    <property type="evidence" value="ECO:0007669"/>
    <property type="project" value="TreeGrafter"/>
</dbReference>
<evidence type="ECO:0000313" key="8">
    <source>
        <dbReference type="Proteomes" id="UP000501690"/>
    </source>
</evidence>
<evidence type="ECO:0000256" key="3">
    <source>
        <dbReference type="ARBA" id="ARBA00005784"/>
    </source>
</evidence>
<dbReference type="InterPro" id="IPR004963">
    <property type="entry name" value="PAE/NOTUM"/>
</dbReference>
<dbReference type="GO" id="GO:0009505">
    <property type="term" value="C:plant-type cell wall"/>
    <property type="evidence" value="ECO:0007669"/>
    <property type="project" value="TreeGrafter"/>
</dbReference>
<dbReference type="PANTHER" id="PTHR21562">
    <property type="entry name" value="NOTUM-RELATED"/>
    <property type="match status" value="1"/>
</dbReference>
<comment type="similarity">
    <text evidence="3 6">Belongs to the pectinacetylesterase family.</text>
</comment>
<comment type="function">
    <text evidence="1 6">Hydrolyzes acetyl esters in homogalacturonan regions of pectin. In type I primary cell wall, galacturonic acid residues of pectin can be acetylated at the O-2 and O-3 positions. Decreasing the degree of acetylation of pectin gels in vitro alters their physical properties.</text>
</comment>
<evidence type="ECO:0000313" key="7">
    <source>
        <dbReference type="EMBL" id="QCD96717.1"/>
    </source>
</evidence>
<dbReference type="PANTHER" id="PTHR21562:SF102">
    <property type="entry name" value="PECTIN ACETYLESTERASE"/>
    <property type="match status" value="1"/>
</dbReference>
<dbReference type="Proteomes" id="UP000501690">
    <property type="component" value="Linkage Group LG6"/>
</dbReference>
<evidence type="ECO:0000256" key="5">
    <source>
        <dbReference type="ARBA" id="ARBA00023316"/>
    </source>
</evidence>
<keyword evidence="6" id="KW-0964">Secreted</keyword>
<dbReference type="EMBL" id="CP039350">
    <property type="protein sequence ID" value="QCD96717.1"/>
    <property type="molecule type" value="Genomic_DNA"/>
</dbReference>
<dbReference type="GO" id="GO:0071555">
    <property type="term" value="P:cell wall organization"/>
    <property type="evidence" value="ECO:0007669"/>
    <property type="project" value="UniProtKB-KW"/>
</dbReference>
<reference evidence="7 8" key="1">
    <citation type="submission" date="2019-04" db="EMBL/GenBank/DDBJ databases">
        <title>An improved genome assembly and genetic linkage map for asparagus bean, Vigna unguiculata ssp. sesquipedialis.</title>
        <authorList>
            <person name="Xia Q."/>
            <person name="Zhang R."/>
            <person name="Dong Y."/>
        </authorList>
    </citation>
    <scope>NUCLEOTIDE SEQUENCE [LARGE SCALE GENOMIC DNA]</scope>
    <source>
        <tissue evidence="7">Leaf</tissue>
    </source>
</reference>
<evidence type="ECO:0000256" key="2">
    <source>
        <dbReference type="ARBA" id="ARBA00004191"/>
    </source>
</evidence>
<dbReference type="Pfam" id="PF03283">
    <property type="entry name" value="PAE"/>
    <property type="match status" value="1"/>
</dbReference>
<name>A0A4D6M736_VIGUN</name>
<keyword evidence="4 6" id="KW-0134">Cell wall</keyword>
<evidence type="ECO:0000256" key="1">
    <source>
        <dbReference type="ARBA" id="ARBA00003534"/>
    </source>
</evidence>
<protein>
    <recommendedName>
        <fullName evidence="6">Pectin acetylesterase</fullName>
        <ecNumber evidence="6">3.1.1.-</ecNumber>
    </recommendedName>
</protein>
<dbReference type="AlphaFoldDB" id="A0A4D6M736"/>
<keyword evidence="6" id="KW-0378">Hydrolase</keyword>
<sequence>MQRRGCSDASPVQRELPEVRGGRVQAGCGNTATIQCVRGLQVVDGRGFEVRRDATFGMVENGVQTSFKKEFEKVVSVVGDSPSRGMFIDSCFDHCQIESQETWFKSDSPHLANTSIAKAVGYWFYGRGPFNEVDCNYPCNPTCQNLVSDPKDHPGI</sequence>
<proteinExistence type="inferred from homology"/>
<accession>A0A4D6M736</accession>